<evidence type="ECO:0000313" key="3">
    <source>
        <dbReference type="EMBL" id="CBI08524.1"/>
    </source>
</evidence>
<dbReference type="PANTHER" id="PTHR42709:SF11">
    <property type="entry name" value="DEDA FAMILY PROTEIN"/>
    <property type="match status" value="1"/>
</dbReference>
<gene>
    <name evidence="3" type="ORF">CARN6_1998</name>
</gene>
<feature type="transmembrane region" description="Helical" evidence="1">
    <location>
        <begin position="52"/>
        <end position="71"/>
    </location>
</feature>
<dbReference type="InterPro" id="IPR032816">
    <property type="entry name" value="VTT_dom"/>
</dbReference>
<keyword evidence="1" id="KW-1133">Transmembrane helix</keyword>
<feature type="transmembrane region" description="Helical" evidence="1">
    <location>
        <begin position="170"/>
        <end position="190"/>
    </location>
</feature>
<feature type="transmembrane region" description="Helical" evidence="1">
    <location>
        <begin position="145"/>
        <end position="164"/>
    </location>
</feature>
<proteinExistence type="predicted"/>
<dbReference type="PANTHER" id="PTHR42709">
    <property type="entry name" value="ALKALINE PHOSPHATASE LIKE PROTEIN"/>
    <property type="match status" value="1"/>
</dbReference>
<dbReference type="InterPro" id="IPR051311">
    <property type="entry name" value="DedA_domain"/>
</dbReference>
<sequence length="198" mass="21972">MSRWKLLILPALAKLGFWGLGLIALVDAASLPVPMDLILTGYVWADKAHLWLYVLVASAGSAIGGLIPYALGRAGGEIFLLKRVDRERFEKMRLRFEQQEFFAVMVPSMLPPPTPWKAFVFAAGVFEMRVLPFVLAVFSGRIVRWTILSLLVLKLGPGAVSLTGRVIHDHLGVFLGALSLVFGAIGFWAWQKRRKGRD</sequence>
<dbReference type="Pfam" id="PF09335">
    <property type="entry name" value="VTT_dom"/>
    <property type="match status" value="1"/>
</dbReference>
<comment type="caution">
    <text evidence="3">The sequence shown here is derived from an EMBL/GenBank/DDBJ whole genome shotgun (WGS) entry which is preliminary data.</text>
</comment>
<evidence type="ECO:0000259" key="2">
    <source>
        <dbReference type="Pfam" id="PF09335"/>
    </source>
</evidence>
<dbReference type="GO" id="GO:0005886">
    <property type="term" value="C:plasma membrane"/>
    <property type="evidence" value="ECO:0007669"/>
    <property type="project" value="TreeGrafter"/>
</dbReference>
<keyword evidence="1" id="KW-0472">Membrane</keyword>
<evidence type="ECO:0000256" key="1">
    <source>
        <dbReference type="SAM" id="Phobius"/>
    </source>
</evidence>
<dbReference type="EMBL" id="CABQ01000232">
    <property type="protein sequence ID" value="CBI08524.1"/>
    <property type="molecule type" value="Genomic_DNA"/>
</dbReference>
<organism evidence="3">
    <name type="scientific">mine drainage metagenome</name>
    <dbReference type="NCBI Taxonomy" id="410659"/>
    <lineage>
        <taxon>unclassified sequences</taxon>
        <taxon>metagenomes</taxon>
        <taxon>ecological metagenomes</taxon>
    </lineage>
</organism>
<protein>
    <recommendedName>
        <fullName evidence="2">VTT domain-containing protein</fullName>
    </recommendedName>
</protein>
<feature type="transmembrane region" description="Helical" evidence="1">
    <location>
        <begin position="116"/>
        <end position="138"/>
    </location>
</feature>
<reference evidence="3" key="1">
    <citation type="submission" date="2009-10" db="EMBL/GenBank/DDBJ databases">
        <title>Diversity of trophic interactions inside an arsenic-rich microbial ecosystem.</title>
        <authorList>
            <person name="Bertin P.N."/>
            <person name="Heinrich-Salmeron A."/>
            <person name="Pelletier E."/>
            <person name="Goulhen-Chollet F."/>
            <person name="Arsene-Ploetze F."/>
            <person name="Gallien S."/>
            <person name="Calteau A."/>
            <person name="Vallenet D."/>
            <person name="Casiot C."/>
            <person name="Chane-Woon-Ming B."/>
            <person name="Giloteaux L."/>
            <person name="Barakat M."/>
            <person name="Bonnefoy V."/>
            <person name="Bruneel O."/>
            <person name="Chandler M."/>
            <person name="Cleiss J."/>
            <person name="Duran R."/>
            <person name="Elbaz-Poulichet F."/>
            <person name="Fonknechten N."/>
            <person name="Lauga B."/>
            <person name="Mornico D."/>
            <person name="Ortet P."/>
            <person name="Schaeffer C."/>
            <person name="Siguier P."/>
            <person name="Alexander Thil Smith A."/>
            <person name="Van Dorsselaer A."/>
            <person name="Weissenbach J."/>
            <person name="Medigue C."/>
            <person name="Le Paslier D."/>
        </authorList>
    </citation>
    <scope>NUCLEOTIDE SEQUENCE</scope>
</reference>
<dbReference type="AlphaFoldDB" id="E6QMQ3"/>
<feature type="domain" description="VTT" evidence="2">
    <location>
        <begin position="37"/>
        <end position="151"/>
    </location>
</feature>
<name>E6QMQ3_9ZZZZ</name>
<accession>E6QMQ3</accession>
<keyword evidence="1" id="KW-0812">Transmembrane</keyword>